<evidence type="ECO:0000313" key="3">
    <source>
        <dbReference type="Proteomes" id="UP000095621"/>
    </source>
</evidence>
<dbReference type="Proteomes" id="UP000095780">
    <property type="component" value="Unassembled WGS sequence"/>
</dbReference>
<dbReference type="OrthoDB" id="2055833at2"/>
<evidence type="ECO:0000313" key="4">
    <source>
        <dbReference type="Proteomes" id="UP000095780"/>
    </source>
</evidence>
<organism evidence="1 3">
    <name type="scientific">Lachnospira eligens</name>
    <dbReference type="NCBI Taxonomy" id="39485"/>
    <lineage>
        <taxon>Bacteria</taxon>
        <taxon>Bacillati</taxon>
        <taxon>Bacillota</taxon>
        <taxon>Clostridia</taxon>
        <taxon>Lachnospirales</taxon>
        <taxon>Lachnospiraceae</taxon>
        <taxon>Lachnospira</taxon>
    </lineage>
</organism>
<proteinExistence type="predicted"/>
<dbReference type="EMBL" id="CZBU01000002">
    <property type="protein sequence ID" value="CUQ76508.1"/>
    <property type="molecule type" value="Genomic_DNA"/>
</dbReference>
<dbReference type="RefSeq" id="WP_022098690.1">
    <property type="nucleotide sequence ID" value="NZ_CABIXW010000001.1"/>
</dbReference>
<dbReference type="AlphaFoldDB" id="A0A174YX30"/>
<evidence type="ECO:0000313" key="1">
    <source>
        <dbReference type="EMBL" id="CUQ76508.1"/>
    </source>
</evidence>
<dbReference type="Proteomes" id="UP000095621">
    <property type="component" value="Unassembled WGS sequence"/>
</dbReference>
<protein>
    <submittedName>
        <fullName evidence="1">Uncharacterized protein</fullName>
    </submittedName>
</protein>
<gene>
    <name evidence="1" type="ORF">ERS852490_01094</name>
    <name evidence="2" type="ORF">ERS852492_00365</name>
</gene>
<reference evidence="3 4" key="1">
    <citation type="submission" date="2015-09" db="EMBL/GenBank/DDBJ databases">
        <authorList>
            <consortium name="Pathogen Informatics"/>
        </authorList>
    </citation>
    <scope>NUCLEOTIDE SEQUENCE [LARGE SCALE GENOMIC DNA]</scope>
    <source>
        <strain evidence="1 3">2789STDY5834875</strain>
        <strain evidence="2 4">2789STDY5834878</strain>
    </source>
</reference>
<evidence type="ECO:0000313" key="2">
    <source>
        <dbReference type="EMBL" id="CUQ80170.1"/>
    </source>
</evidence>
<dbReference type="EMBL" id="CZBV01000001">
    <property type="protein sequence ID" value="CUQ80170.1"/>
    <property type="molecule type" value="Genomic_DNA"/>
</dbReference>
<accession>A0A174YX30</accession>
<sequence length="50" mass="5931">MSKEQALEELLKMIKEGNITDYDAELASYRDEKYGYKDIDENTQRVNNKE</sequence>
<name>A0A174YX30_9FIRM</name>